<dbReference type="GO" id="GO:0097023">
    <property type="term" value="F:fructose 6-phosphate aldolase activity"/>
    <property type="evidence" value="ECO:0007669"/>
    <property type="project" value="RHEA"/>
</dbReference>
<keyword evidence="6 10" id="KW-0378">Hydrolase</keyword>
<keyword evidence="10" id="KW-0808">Transferase</keyword>
<evidence type="ECO:0000256" key="2">
    <source>
        <dbReference type="ARBA" id="ARBA00001326"/>
    </source>
</evidence>
<dbReference type="WBParaSite" id="Hba_21365">
    <property type="protein sequence ID" value="Hba_21365"/>
    <property type="gene ID" value="Hba_21365"/>
</dbReference>
<evidence type="ECO:0000256" key="5">
    <source>
        <dbReference type="ARBA" id="ARBA00022723"/>
    </source>
</evidence>
<dbReference type="GO" id="GO:0008983">
    <property type="term" value="F:protein-glutamate O-methyltransferase activity"/>
    <property type="evidence" value="ECO:0007669"/>
    <property type="project" value="RHEA"/>
</dbReference>
<comment type="catalytic activity">
    <reaction evidence="2 10">
        <text>beta-D-fructose 1-phosphate + H2O = D-fructose + phosphate</text>
        <dbReference type="Rhea" id="RHEA:35603"/>
        <dbReference type="ChEBI" id="CHEBI:15377"/>
        <dbReference type="ChEBI" id="CHEBI:37721"/>
        <dbReference type="ChEBI" id="CHEBI:43474"/>
        <dbReference type="ChEBI" id="CHEBI:138881"/>
    </reaction>
</comment>
<comment type="catalytic activity">
    <reaction evidence="1 10">
        <text>L-glutamyl-[protein] + S-adenosyl-L-methionine = [protein]-L-glutamate 5-O-methyl ester + S-adenosyl-L-homocysteine</text>
        <dbReference type="Rhea" id="RHEA:24452"/>
        <dbReference type="Rhea" id="RHEA-COMP:10208"/>
        <dbReference type="Rhea" id="RHEA-COMP:10311"/>
        <dbReference type="ChEBI" id="CHEBI:29973"/>
        <dbReference type="ChEBI" id="CHEBI:57856"/>
        <dbReference type="ChEBI" id="CHEBI:59789"/>
        <dbReference type="ChEBI" id="CHEBI:82795"/>
    </reaction>
</comment>
<evidence type="ECO:0000313" key="13">
    <source>
        <dbReference type="WBParaSite" id="Hba_21365"/>
    </source>
</evidence>
<evidence type="ECO:0000256" key="8">
    <source>
        <dbReference type="ARBA" id="ARBA00045980"/>
    </source>
</evidence>
<dbReference type="EC" id="2.1.1.-" evidence="10"/>
<dbReference type="GO" id="GO:0032259">
    <property type="term" value="P:methylation"/>
    <property type="evidence" value="ECO:0007669"/>
    <property type="project" value="UniProtKB-KW"/>
</dbReference>
<proteinExistence type="inferred from homology"/>
<dbReference type="PANTHER" id="PTHR12260:SF6">
    <property type="entry name" value="DAMAGE-CONTROL PHOSPHATASE ARMT1"/>
    <property type="match status" value="1"/>
</dbReference>
<dbReference type="InterPro" id="IPR002791">
    <property type="entry name" value="ARMT1-like_metal-bd"/>
</dbReference>
<comment type="catalytic activity">
    <reaction evidence="9 10">
        <text>beta-D-fructose 6-phosphate = dihydroxyacetone + D-glyceraldehyde 3-phosphate</text>
        <dbReference type="Rhea" id="RHEA:28002"/>
        <dbReference type="ChEBI" id="CHEBI:16016"/>
        <dbReference type="ChEBI" id="CHEBI:57634"/>
        <dbReference type="ChEBI" id="CHEBI:59776"/>
    </reaction>
</comment>
<comment type="function">
    <text evidence="8 10">Metal-dependent phosphatase that shows phosphatase activity against several substrates, including fructose-1-phosphate and fructose-6-phosphate. Its preference for fructose-1-phosphate, a strong glycating agent that causes DNA damage rather than a canonical yeast metabolite, suggests a damage-control function in hexose phosphate metabolism. Has also been shown to have O-methyltransferase activity that methylates glutamate residues of target proteins to form gamma-glutamyl methyl ester residues. Possibly methylates PCNA, suggesting it is involved in the DNA damage response.</text>
</comment>
<dbReference type="GO" id="GO:0006974">
    <property type="term" value="P:DNA damage response"/>
    <property type="evidence" value="ECO:0007669"/>
    <property type="project" value="TreeGrafter"/>
</dbReference>
<keyword evidence="4" id="KW-0533">Nickel</keyword>
<evidence type="ECO:0000256" key="6">
    <source>
        <dbReference type="ARBA" id="ARBA00022801"/>
    </source>
</evidence>
<evidence type="ECO:0000259" key="11">
    <source>
        <dbReference type="Pfam" id="PF01937"/>
    </source>
</evidence>
<reference evidence="13" key="1">
    <citation type="submission" date="2016-11" db="UniProtKB">
        <authorList>
            <consortium name="WormBaseParasite"/>
        </authorList>
    </citation>
    <scope>IDENTIFICATION</scope>
</reference>
<evidence type="ECO:0000313" key="12">
    <source>
        <dbReference type="Proteomes" id="UP000095283"/>
    </source>
</evidence>
<evidence type="ECO:0000256" key="3">
    <source>
        <dbReference type="ARBA" id="ARBA00009519"/>
    </source>
</evidence>
<evidence type="ECO:0000256" key="7">
    <source>
        <dbReference type="ARBA" id="ARBA00023211"/>
    </source>
</evidence>
<dbReference type="Proteomes" id="UP000095283">
    <property type="component" value="Unplaced"/>
</dbReference>
<comment type="domain">
    <text evidence="10">Subfamily III proteins have a conserved RTxK motif about 40-50 residues from the C-terminus; the threonine may be replaced by serine or cysteine.</text>
</comment>
<dbReference type="SUPFAM" id="SSF111321">
    <property type="entry name" value="AF1104-like"/>
    <property type="match status" value="1"/>
</dbReference>
<comment type="cofactor">
    <cofactor evidence="10">
        <name>Mn(2+)</name>
        <dbReference type="ChEBI" id="CHEBI:29035"/>
    </cofactor>
    <cofactor evidence="10">
        <name>Ni(2+)</name>
        <dbReference type="ChEBI" id="CHEBI:49786"/>
    </cofactor>
</comment>
<organism evidence="12 13">
    <name type="scientific">Heterorhabditis bacteriophora</name>
    <name type="common">Entomopathogenic nematode worm</name>
    <dbReference type="NCBI Taxonomy" id="37862"/>
    <lineage>
        <taxon>Eukaryota</taxon>
        <taxon>Metazoa</taxon>
        <taxon>Ecdysozoa</taxon>
        <taxon>Nematoda</taxon>
        <taxon>Chromadorea</taxon>
        <taxon>Rhabditida</taxon>
        <taxon>Rhabditina</taxon>
        <taxon>Rhabditomorpha</taxon>
        <taxon>Strongyloidea</taxon>
        <taxon>Heterorhabditidae</taxon>
        <taxon>Heterorhabditis</taxon>
    </lineage>
</organism>
<dbReference type="AlphaFoldDB" id="A0A1I7XU69"/>
<comment type="similarity">
    <text evidence="3 10">Belongs to the damage-control phosphatase family. Sugar phosphate phosphatase III subfamily.</text>
</comment>
<keyword evidence="12" id="KW-1185">Reference proteome</keyword>
<evidence type="ECO:0000256" key="9">
    <source>
        <dbReference type="ARBA" id="ARBA00048809"/>
    </source>
</evidence>
<dbReference type="Pfam" id="PF01937">
    <property type="entry name" value="ARMT1-like_dom"/>
    <property type="match status" value="1"/>
</dbReference>
<name>A0A1I7XU69_HETBA</name>
<accession>A0A1I7XU69</accession>
<evidence type="ECO:0000256" key="10">
    <source>
        <dbReference type="RuleBase" id="RU367030"/>
    </source>
</evidence>
<dbReference type="PANTHER" id="PTHR12260">
    <property type="entry name" value="DAMAGE-CONTROL PHOSPHATASE ARMT1"/>
    <property type="match status" value="1"/>
</dbReference>
<keyword evidence="10" id="KW-0489">Methyltransferase</keyword>
<evidence type="ECO:0000256" key="1">
    <source>
        <dbReference type="ARBA" id="ARBA00000807"/>
    </source>
</evidence>
<sequence>MGTPESNDLNEFIFMRVTMDFDHTSGEIIAPKANGITKRTSVYYTIRDQCPKLLSRIIDNMHRRRRALMEMFGTDADWDVKSIIGELSEIRYRLMTDKPLQDISDEYSDYRVWNDILAKMRQKNGDESVTWYKSDWLFVECYLHRRIYGAVYKTKVLNNYDIFANQKVDEFTLILKEISDVVTFMISNANDIRVSAKHSVIETLLKIPSTVEAIHSHDEFILCSDLEKAIDIYLLNLK</sequence>
<protein>
    <recommendedName>
        <fullName evidence="10">Sugar phosphate phosphatase</fullName>
        <ecNumber evidence="10">2.1.1.-</ecNumber>
        <ecNumber evidence="10">3.1.3.-</ecNumber>
    </recommendedName>
</protein>
<dbReference type="GO" id="GO:0005634">
    <property type="term" value="C:nucleus"/>
    <property type="evidence" value="ECO:0007669"/>
    <property type="project" value="TreeGrafter"/>
</dbReference>
<keyword evidence="7 10" id="KW-0464">Manganese</keyword>
<dbReference type="GO" id="GO:0103026">
    <property type="term" value="F:fructose-1-phosphatase activity"/>
    <property type="evidence" value="ECO:0007669"/>
    <property type="project" value="RHEA"/>
</dbReference>
<evidence type="ECO:0000256" key="4">
    <source>
        <dbReference type="ARBA" id="ARBA00022596"/>
    </source>
</evidence>
<keyword evidence="5 10" id="KW-0479">Metal-binding</keyword>
<dbReference type="GO" id="GO:0046872">
    <property type="term" value="F:metal ion binding"/>
    <property type="evidence" value="ECO:0007669"/>
    <property type="project" value="UniProtKB-UniRule"/>
</dbReference>
<dbReference type="InterPro" id="IPR039763">
    <property type="entry name" value="ARMT1"/>
</dbReference>
<dbReference type="Gene3D" id="1.20.930.60">
    <property type="match status" value="1"/>
</dbReference>
<feature type="domain" description="Damage-control phosphatase ARMT1-like metal-binding" evidence="11">
    <location>
        <begin position="46"/>
        <end position="191"/>
    </location>
</feature>
<dbReference type="EC" id="3.1.3.-" evidence="10"/>
<dbReference type="InterPro" id="IPR036075">
    <property type="entry name" value="ARMT-1-like_metal-bd_sf"/>
</dbReference>